<dbReference type="AlphaFoldDB" id="A0AAN2PEQ8"/>
<name>A0AAN2PEQ8_9BACI</name>
<keyword evidence="1" id="KW-0812">Transmembrane</keyword>
<sequence length="46" mass="5430">MGHPFSFSFMNIIKTIAAYTNYVTKLSLWYTRLICLIILFLLPNIF</sequence>
<dbReference type="EMBL" id="CCXW01000001">
    <property type="protein sequence ID" value="CEG31024.1"/>
    <property type="molecule type" value="Genomic_DNA"/>
</dbReference>
<reference evidence="2 3" key="1">
    <citation type="journal article" date="2014" name="Genome Announc.">
        <title>Genome Sequence of Bacillus simplex Strain P558, Isolated from a Human Fecal Sample.</title>
        <authorList>
            <person name="Croce O."/>
            <person name="Hugon P."/>
            <person name="Lagier J.C."/>
            <person name="Bibi F."/>
            <person name="Robert C."/>
            <person name="Azhar E.I."/>
            <person name="Raoult D."/>
            <person name="Fournier P.E."/>
        </authorList>
    </citation>
    <scope>NUCLEOTIDE SEQUENCE [LARGE SCALE GENOMIC DNA]</scope>
    <source>
        <strain evidence="2 3">P558</strain>
    </source>
</reference>
<dbReference type="Proteomes" id="UP000182110">
    <property type="component" value="Unassembled WGS sequence"/>
</dbReference>
<comment type="caution">
    <text evidence="2">The sequence shown here is derived from an EMBL/GenBank/DDBJ whole genome shotgun (WGS) entry which is preliminary data.</text>
</comment>
<feature type="transmembrane region" description="Helical" evidence="1">
    <location>
        <begin position="28"/>
        <end position="45"/>
    </location>
</feature>
<evidence type="ECO:0000313" key="3">
    <source>
        <dbReference type="Proteomes" id="UP000182110"/>
    </source>
</evidence>
<organism evidence="2 3">
    <name type="scientific">Peribacillus simplex</name>
    <dbReference type="NCBI Taxonomy" id="1478"/>
    <lineage>
        <taxon>Bacteria</taxon>
        <taxon>Bacillati</taxon>
        <taxon>Bacillota</taxon>
        <taxon>Bacilli</taxon>
        <taxon>Bacillales</taxon>
        <taxon>Bacillaceae</taxon>
        <taxon>Peribacillus</taxon>
    </lineage>
</organism>
<evidence type="ECO:0000256" key="1">
    <source>
        <dbReference type="SAM" id="Phobius"/>
    </source>
</evidence>
<keyword evidence="3" id="KW-1185">Reference proteome</keyword>
<proteinExistence type="predicted"/>
<accession>A0AAN2PEQ8</accession>
<keyword evidence="1" id="KW-0472">Membrane</keyword>
<evidence type="ECO:0000313" key="2">
    <source>
        <dbReference type="EMBL" id="CEG31024.1"/>
    </source>
</evidence>
<gene>
    <name evidence="2" type="ORF">BN1180_01160</name>
</gene>
<protein>
    <submittedName>
        <fullName evidence="2">Uncharacterized protein</fullName>
    </submittedName>
</protein>
<keyword evidence="1" id="KW-1133">Transmembrane helix</keyword>